<evidence type="ECO:0000313" key="10">
    <source>
        <dbReference type="EMBL" id="CAI8045999.1"/>
    </source>
</evidence>
<dbReference type="Proteomes" id="UP001174909">
    <property type="component" value="Unassembled WGS sequence"/>
</dbReference>
<evidence type="ECO:0000256" key="2">
    <source>
        <dbReference type="ARBA" id="ARBA00005065"/>
    </source>
</evidence>
<dbReference type="PANTHER" id="PTHR30573:SF0">
    <property type="entry name" value="QUINOLINATE SYNTHASE, CHLOROPLASTIC"/>
    <property type="match status" value="1"/>
</dbReference>
<evidence type="ECO:0000256" key="4">
    <source>
        <dbReference type="ARBA" id="ARBA00022485"/>
    </source>
</evidence>
<sequence length="329" mass="36822">MTTRRRPIAPITELEHSAFCKTEDELPAKPLAEELSVNVRWQQIPTEYLHYTADELDERIHTVRQKLGTSVTVLGHHYQREEVIKYADFQGDSFLLSQQAASKPEADFIIFCGVHFMAETACILAGEHQRVILPNITAGCSMADMAPMEDVDDAWEDLMEVLGEGEIVPVTYMNSIAGIKALCGRNDGAVCTSSNADAVLKWAFEQGKRVLFLPDQHLGRNTALKMGVPLDEMVVWNPFRSMGGNTPEQLRRAKMVLWQGHCSVHTRFTVRQIEMARQRFPDVNVLVHPECVMETVQAADLVGSTEFIRNQINNAPAGSVWAVGTRSAW</sequence>
<proteinExistence type="predicted"/>
<dbReference type="Gene3D" id="3.40.50.10800">
    <property type="entry name" value="NadA-like"/>
    <property type="match status" value="3"/>
</dbReference>
<comment type="pathway">
    <text evidence="2">Cofactor biosynthesis; NAD(+) biosynthesis; quinolinate from iminoaspartate: step 1/1.</text>
</comment>
<dbReference type="NCBIfam" id="NF006883">
    <property type="entry name" value="PRK09375.2-4"/>
    <property type="match status" value="1"/>
</dbReference>
<dbReference type="EMBL" id="CASHTH010003518">
    <property type="protein sequence ID" value="CAI8045999.1"/>
    <property type="molecule type" value="Genomic_DNA"/>
</dbReference>
<keyword evidence="7" id="KW-0479">Metal-binding</keyword>
<keyword evidence="11" id="KW-1185">Reference proteome</keyword>
<organism evidence="10 11">
    <name type="scientific">Geodia barretti</name>
    <name type="common">Barrett's horny sponge</name>
    <dbReference type="NCBI Taxonomy" id="519541"/>
    <lineage>
        <taxon>Eukaryota</taxon>
        <taxon>Metazoa</taxon>
        <taxon>Porifera</taxon>
        <taxon>Demospongiae</taxon>
        <taxon>Heteroscleromorpha</taxon>
        <taxon>Tetractinellida</taxon>
        <taxon>Astrophorina</taxon>
        <taxon>Geodiidae</taxon>
        <taxon>Geodia</taxon>
    </lineage>
</organism>
<keyword evidence="9" id="KW-0411">Iron-sulfur</keyword>
<evidence type="ECO:0000256" key="9">
    <source>
        <dbReference type="ARBA" id="ARBA00023014"/>
    </source>
</evidence>
<protein>
    <recommendedName>
        <fullName evidence="3">quinolinate synthase</fullName>
        <ecNumber evidence="3">2.5.1.72</ecNumber>
    </recommendedName>
</protein>
<evidence type="ECO:0000256" key="5">
    <source>
        <dbReference type="ARBA" id="ARBA00022642"/>
    </source>
</evidence>
<dbReference type="EC" id="2.5.1.72" evidence="3"/>
<gene>
    <name evidence="10" type="ORF">GBAR_LOCUS25435</name>
</gene>
<dbReference type="InterPro" id="IPR036094">
    <property type="entry name" value="NadA_sf"/>
</dbReference>
<comment type="caution">
    <text evidence="10">The sequence shown here is derived from an EMBL/GenBank/DDBJ whole genome shotgun (WGS) entry which is preliminary data.</text>
</comment>
<dbReference type="AlphaFoldDB" id="A0AA35X6G6"/>
<evidence type="ECO:0000256" key="8">
    <source>
        <dbReference type="ARBA" id="ARBA00023004"/>
    </source>
</evidence>
<keyword evidence="8" id="KW-0408">Iron</keyword>
<evidence type="ECO:0000256" key="3">
    <source>
        <dbReference type="ARBA" id="ARBA00012669"/>
    </source>
</evidence>
<keyword evidence="6" id="KW-0808">Transferase</keyword>
<name>A0AA35X6G6_GEOBA</name>
<dbReference type="GO" id="GO:0046872">
    <property type="term" value="F:metal ion binding"/>
    <property type="evidence" value="ECO:0007669"/>
    <property type="project" value="UniProtKB-KW"/>
</dbReference>
<dbReference type="GO" id="GO:0008987">
    <property type="term" value="F:quinolinate synthetase A activity"/>
    <property type="evidence" value="ECO:0007669"/>
    <property type="project" value="InterPro"/>
</dbReference>
<dbReference type="Pfam" id="PF02445">
    <property type="entry name" value="NadA"/>
    <property type="match status" value="1"/>
</dbReference>
<keyword evidence="4" id="KW-0004">4Fe-4S</keyword>
<evidence type="ECO:0000256" key="6">
    <source>
        <dbReference type="ARBA" id="ARBA00022679"/>
    </source>
</evidence>
<dbReference type="SUPFAM" id="SSF142754">
    <property type="entry name" value="NadA-like"/>
    <property type="match status" value="1"/>
</dbReference>
<reference evidence="10" key="1">
    <citation type="submission" date="2023-03" db="EMBL/GenBank/DDBJ databases">
        <authorList>
            <person name="Steffen K."/>
            <person name="Cardenas P."/>
        </authorList>
    </citation>
    <scope>NUCLEOTIDE SEQUENCE</scope>
</reference>
<accession>A0AA35X6G6</accession>
<dbReference type="GO" id="GO:0005829">
    <property type="term" value="C:cytosol"/>
    <property type="evidence" value="ECO:0007669"/>
    <property type="project" value="TreeGrafter"/>
</dbReference>
<evidence type="ECO:0000256" key="1">
    <source>
        <dbReference type="ARBA" id="ARBA00001966"/>
    </source>
</evidence>
<keyword evidence="5" id="KW-0662">Pyridine nucleotide biosynthesis</keyword>
<evidence type="ECO:0000313" key="11">
    <source>
        <dbReference type="Proteomes" id="UP001174909"/>
    </source>
</evidence>
<dbReference type="GO" id="GO:0051539">
    <property type="term" value="F:4 iron, 4 sulfur cluster binding"/>
    <property type="evidence" value="ECO:0007669"/>
    <property type="project" value="UniProtKB-KW"/>
</dbReference>
<evidence type="ECO:0000256" key="7">
    <source>
        <dbReference type="ARBA" id="ARBA00022723"/>
    </source>
</evidence>
<comment type="cofactor">
    <cofactor evidence="1">
        <name>[4Fe-4S] cluster</name>
        <dbReference type="ChEBI" id="CHEBI:49883"/>
    </cofactor>
</comment>
<dbReference type="PANTHER" id="PTHR30573">
    <property type="entry name" value="QUINOLINATE SYNTHETASE A"/>
    <property type="match status" value="1"/>
</dbReference>
<dbReference type="InterPro" id="IPR003473">
    <property type="entry name" value="NadA"/>
</dbReference>
<dbReference type="GO" id="GO:0034628">
    <property type="term" value="P:'de novo' NAD+ biosynthetic process from L-aspartate"/>
    <property type="evidence" value="ECO:0007669"/>
    <property type="project" value="TreeGrafter"/>
</dbReference>